<comment type="caution">
    <text evidence="2">The sequence shown here is derived from an EMBL/GenBank/DDBJ whole genome shotgun (WGS) entry which is preliminary data.</text>
</comment>
<dbReference type="AlphaFoldDB" id="A0A7W9L618"/>
<evidence type="ECO:0000256" key="1">
    <source>
        <dbReference type="SAM" id="Phobius"/>
    </source>
</evidence>
<gene>
    <name evidence="2" type="ORF">HNP47_001947</name>
</gene>
<accession>A0A7W9L618</accession>
<keyword evidence="1" id="KW-1133">Transmembrane helix</keyword>
<protein>
    <submittedName>
        <fullName evidence="2">Uncharacterized protein</fullName>
    </submittedName>
</protein>
<keyword evidence="1" id="KW-0812">Transmembrane</keyword>
<keyword evidence="1" id="KW-0472">Membrane</keyword>
<reference evidence="2 3" key="1">
    <citation type="submission" date="2020-08" db="EMBL/GenBank/DDBJ databases">
        <title>Functional genomics of gut bacteria from endangered species of beetles.</title>
        <authorList>
            <person name="Carlos-Shanley C."/>
        </authorList>
    </citation>
    <scope>NUCLEOTIDE SEQUENCE [LARGE SCALE GENOMIC DNA]</scope>
    <source>
        <strain evidence="2 3">S00192</strain>
    </source>
</reference>
<feature type="transmembrane region" description="Helical" evidence="1">
    <location>
        <begin position="6"/>
        <end position="27"/>
    </location>
</feature>
<sequence length="146" mass="16272">MKPEIVFLTVWVIGVVITWPALIWFAVNSRRGQGEPLMPKPPASARYADTRASGKQKGKWGGASNCLMVVIDGGELWLSPIFPITLFMPYGTFGLEFRKPLAVVRAEARRDWTGMNVRLRLTDMDNPVVVDLRVSDPAKFISALQV</sequence>
<dbReference type="Proteomes" id="UP000556201">
    <property type="component" value="Unassembled WGS sequence"/>
</dbReference>
<evidence type="ECO:0000313" key="2">
    <source>
        <dbReference type="EMBL" id="MBB5771943.1"/>
    </source>
</evidence>
<proteinExistence type="predicted"/>
<name>A0A7W9L618_BREVE</name>
<evidence type="ECO:0000313" key="3">
    <source>
        <dbReference type="Proteomes" id="UP000556201"/>
    </source>
</evidence>
<dbReference type="EMBL" id="JACHLJ010000002">
    <property type="protein sequence ID" value="MBB5771943.1"/>
    <property type="molecule type" value="Genomic_DNA"/>
</dbReference>
<organism evidence="2 3">
    <name type="scientific">Brevundimonas vesicularis</name>
    <name type="common">Pseudomonas vesicularis</name>
    <dbReference type="NCBI Taxonomy" id="41276"/>
    <lineage>
        <taxon>Bacteria</taxon>
        <taxon>Pseudomonadati</taxon>
        <taxon>Pseudomonadota</taxon>
        <taxon>Alphaproteobacteria</taxon>
        <taxon>Caulobacterales</taxon>
        <taxon>Caulobacteraceae</taxon>
        <taxon>Brevundimonas</taxon>
    </lineage>
</organism>
<dbReference type="RefSeq" id="WP_184279379.1">
    <property type="nucleotide sequence ID" value="NZ_JACHLJ010000002.1"/>
</dbReference>